<evidence type="ECO:0000313" key="3">
    <source>
        <dbReference type="Proteomes" id="UP000031532"/>
    </source>
</evidence>
<proteinExistence type="predicted"/>
<keyword evidence="3" id="KW-1185">Reference proteome</keyword>
<comment type="caution">
    <text evidence="2">The sequence shown here is derived from an EMBL/GenBank/DDBJ whole genome shotgun (WGS) entry which is preliminary data.</text>
</comment>
<dbReference type="AlphaFoldDB" id="A0A9X5E5J3"/>
<organism evidence="2 3">
    <name type="scientific">Scytonema millei VB511283</name>
    <dbReference type="NCBI Taxonomy" id="1245923"/>
    <lineage>
        <taxon>Bacteria</taxon>
        <taxon>Bacillati</taxon>
        <taxon>Cyanobacteriota</taxon>
        <taxon>Cyanophyceae</taxon>
        <taxon>Nostocales</taxon>
        <taxon>Scytonemataceae</taxon>
        <taxon>Scytonema</taxon>
    </lineage>
</organism>
<feature type="transmembrane region" description="Helical" evidence="1">
    <location>
        <begin position="44"/>
        <end position="66"/>
    </location>
</feature>
<keyword evidence="1" id="KW-0472">Membrane</keyword>
<keyword evidence="1" id="KW-1133">Transmembrane helix</keyword>
<protein>
    <submittedName>
        <fullName evidence="2">Uncharacterized protein</fullName>
    </submittedName>
</protein>
<dbReference type="EMBL" id="JTJC03000003">
    <property type="protein sequence ID" value="NHC35617.1"/>
    <property type="molecule type" value="Genomic_DNA"/>
</dbReference>
<evidence type="ECO:0000256" key="1">
    <source>
        <dbReference type="SAM" id="Phobius"/>
    </source>
</evidence>
<reference evidence="2 3" key="1">
    <citation type="journal article" date="2015" name="Genome Announc.">
        <title>Draft Genome Sequence of the Terrestrial Cyanobacterium Scytonema millei VB511283, Isolated from Eastern India.</title>
        <authorList>
            <person name="Sen D."/>
            <person name="Chandrababunaidu M.M."/>
            <person name="Singh D."/>
            <person name="Sanghi N."/>
            <person name="Ghorai A."/>
            <person name="Mishra G.P."/>
            <person name="Madduluri M."/>
            <person name="Adhikary S.P."/>
            <person name="Tripathy S."/>
        </authorList>
    </citation>
    <scope>NUCLEOTIDE SEQUENCE [LARGE SCALE GENOMIC DNA]</scope>
    <source>
        <strain evidence="2 3">VB511283</strain>
    </source>
</reference>
<sequence length="73" mass="8465">MLPKMSVISYQLSVVSYQRSVVSCQLLTTYDLQLTTCSSALFQWWLPLVKATMIMLNWFPALFMVCSHRTNEL</sequence>
<gene>
    <name evidence="2" type="ORF">QH73_0013250</name>
</gene>
<evidence type="ECO:0000313" key="2">
    <source>
        <dbReference type="EMBL" id="NHC35617.1"/>
    </source>
</evidence>
<dbReference type="RefSeq" id="WP_132867017.1">
    <property type="nucleotide sequence ID" value="NZ_JTJC03000003.1"/>
</dbReference>
<accession>A0A9X5E5J3</accession>
<keyword evidence="1" id="KW-0812">Transmembrane</keyword>
<name>A0A9X5E5J3_9CYAN</name>
<dbReference type="Proteomes" id="UP000031532">
    <property type="component" value="Unassembled WGS sequence"/>
</dbReference>